<dbReference type="PANTHER" id="PTHR43102:SF2">
    <property type="entry name" value="GAF DOMAIN-CONTAINING PROTEIN"/>
    <property type="match status" value="1"/>
</dbReference>
<reference evidence="2 3" key="1">
    <citation type="submission" date="2021-07" db="EMBL/GenBank/DDBJ databases">
        <title>Stakelama flava sp. nov., a novel endophytic bacterium isolated from branch of Kandelia candel.</title>
        <authorList>
            <person name="Tuo L."/>
        </authorList>
    </citation>
    <scope>NUCLEOTIDE SEQUENCE [LARGE SCALE GENOMIC DNA]</scope>
    <source>
        <strain evidence="2 3">CBK3Z-3</strain>
    </source>
</reference>
<dbReference type="Proteomes" id="UP001197214">
    <property type="component" value="Unassembled WGS sequence"/>
</dbReference>
<name>A0ABS6XR78_9SPHN</name>
<evidence type="ECO:0000259" key="1">
    <source>
        <dbReference type="Pfam" id="PF01590"/>
    </source>
</evidence>
<dbReference type="RefSeq" id="WP_219239024.1">
    <property type="nucleotide sequence ID" value="NZ_JAHWZX010000014.1"/>
</dbReference>
<dbReference type="Pfam" id="PF01590">
    <property type="entry name" value="GAF"/>
    <property type="match status" value="1"/>
</dbReference>
<feature type="domain" description="GAF" evidence="1">
    <location>
        <begin position="30"/>
        <end position="160"/>
    </location>
</feature>
<evidence type="ECO:0000313" key="3">
    <source>
        <dbReference type="Proteomes" id="UP001197214"/>
    </source>
</evidence>
<keyword evidence="3" id="KW-1185">Reference proteome</keyword>
<gene>
    <name evidence="2" type="ORF">KY084_13620</name>
</gene>
<protein>
    <submittedName>
        <fullName evidence="2">GAF domain-containing protein</fullName>
    </submittedName>
</protein>
<dbReference type="EMBL" id="JAHWZX010000014">
    <property type="protein sequence ID" value="MBW4331906.1"/>
    <property type="molecule type" value="Genomic_DNA"/>
</dbReference>
<dbReference type="InterPro" id="IPR003018">
    <property type="entry name" value="GAF"/>
</dbReference>
<comment type="caution">
    <text evidence="2">The sequence shown here is derived from an EMBL/GenBank/DDBJ whole genome shotgun (WGS) entry which is preliminary data.</text>
</comment>
<evidence type="ECO:0000313" key="2">
    <source>
        <dbReference type="EMBL" id="MBW4331906.1"/>
    </source>
</evidence>
<accession>A0ABS6XR78</accession>
<sequence>MLGKWLRERRRRAAARQLGVGPDAPPTPSLQRLADRAALAFDAEMAAVSIIEGNHQWFKASHGVDDGGEPSERSQSFCTHTIEGDGLFEVIDPLGDLRFATSTWVTRESGLRYYIGAPLRLRDGLTVGALCVLDTKTHSPASADQRAYLLALARQASSEIEILSYSRRHAVA</sequence>
<dbReference type="PANTHER" id="PTHR43102">
    <property type="entry name" value="SLR1143 PROTEIN"/>
    <property type="match status" value="1"/>
</dbReference>
<proteinExistence type="predicted"/>
<organism evidence="2 3">
    <name type="scientific">Stakelama flava</name>
    <dbReference type="NCBI Taxonomy" id="2860338"/>
    <lineage>
        <taxon>Bacteria</taxon>
        <taxon>Pseudomonadati</taxon>
        <taxon>Pseudomonadota</taxon>
        <taxon>Alphaproteobacteria</taxon>
        <taxon>Sphingomonadales</taxon>
        <taxon>Sphingomonadaceae</taxon>
        <taxon>Stakelama</taxon>
    </lineage>
</organism>